<dbReference type="InterPro" id="IPR045057">
    <property type="entry name" value="Gcn5-rel_NAT"/>
</dbReference>
<evidence type="ECO:0000313" key="3">
    <source>
        <dbReference type="Proteomes" id="UP000236884"/>
    </source>
</evidence>
<evidence type="ECO:0000259" key="1">
    <source>
        <dbReference type="PROSITE" id="PS51729"/>
    </source>
</evidence>
<protein>
    <recommendedName>
        <fullName evidence="1">N-acetyltransferase domain-containing protein</fullName>
    </recommendedName>
</protein>
<organism evidence="2 3">
    <name type="scientific">Variibacter gotjawalensis</name>
    <dbReference type="NCBI Taxonomy" id="1333996"/>
    <lineage>
        <taxon>Bacteria</taxon>
        <taxon>Pseudomonadati</taxon>
        <taxon>Pseudomonadota</taxon>
        <taxon>Alphaproteobacteria</taxon>
        <taxon>Hyphomicrobiales</taxon>
        <taxon>Nitrobacteraceae</taxon>
        <taxon>Variibacter</taxon>
    </lineage>
</organism>
<dbReference type="PANTHER" id="PTHR31435">
    <property type="entry name" value="PROTEIN NATD1"/>
    <property type="match status" value="1"/>
</dbReference>
<dbReference type="OrthoDB" id="9800945at2"/>
<reference evidence="2 3" key="1">
    <citation type="submission" date="2015-08" db="EMBL/GenBank/DDBJ databases">
        <title>Investigation of the bacterial diversity of lava forest soil.</title>
        <authorList>
            <person name="Lee J.S."/>
        </authorList>
    </citation>
    <scope>NUCLEOTIDE SEQUENCE [LARGE SCALE GENOMIC DNA]</scope>
    <source>
        <strain evidence="2 3">GJW-30</strain>
    </source>
</reference>
<dbReference type="EMBL" id="AP014946">
    <property type="protein sequence ID" value="BAT61242.1"/>
    <property type="molecule type" value="Genomic_DNA"/>
</dbReference>
<name>A0A0S3PZ62_9BRAD</name>
<evidence type="ECO:0000313" key="2">
    <source>
        <dbReference type="EMBL" id="BAT61242.1"/>
    </source>
</evidence>
<gene>
    <name evidence="2" type="ORF">GJW-30_1_03799</name>
</gene>
<dbReference type="Proteomes" id="UP000236884">
    <property type="component" value="Chromosome"/>
</dbReference>
<dbReference type="Pfam" id="PF14542">
    <property type="entry name" value="Acetyltransf_CG"/>
    <property type="match status" value="1"/>
</dbReference>
<keyword evidence="3" id="KW-1185">Reference proteome</keyword>
<sequence length="88" mass="9803">MVVDHPERSRYELPLEREIAIAVYRDSGNVRAITHTEVPYALRGKGIGGQLVAGVLDDIRAKGMKVVPRCPFVARYIAEHPDYADLLS</sequence>
<dbReference type="KEGG" id="vgo:GJW-30_1_03799"/>
<dbReference type="Gene3D" id="3.40.630.30">
    <property type="match status" value="1"/>
</dbReference>
<dbReference type="PANTHER" id="PTHR31435:SF10">
    <property type="entry name" value="BSR4717 PROTEIN"/>
    <property type="match status" value="1"/>
</dbReference>
<dbReference type="RefSeq" id="WP_096358925.1">
    <property type="nucleotide sequence ID" value="NZ_AP014946.1"/>
</dbReference>
<proteinExistence type="predicted"/>
<dbReference type="AlphaFoldDB" id="A0A0S3PZ62"/>
<dbReference type="SUPFAM" id="SSF55729">
    <property type="entry name" value="Acyl-CoA N-acyltransferases (Nat)"/>
    <property type="match status" value="1"/>
</dbReference>
<dbReference type="InterPro" id="IPR031165">
    <property type="entry name" value="GNAT_YJDJ"/>
</dbReference>
<dbReference type="PROSITE" id="PS51729">
    <property type="entry name" value="GNAT_YJDJ"/>
    <property type="match status" value="1"/>
</dbReference>
<accession>A0A0S3PZ62</accession>
<feature type="domain" description="N-acetyltransferase" evidence="1">
    <location>
        <begin position="3"/>
        <end position="88"/>
    </location>
</feature>
<dbReference type="InterPro" id="IPR016181">
    <property type="entry name" value="Acyl_CoA_acyltransferase"/>
</dbReference>